<feature type="region of interest" description="Disordered" evidence="1">
    <location>
        <begin position="32"/>
        <end position="54"/>
    </location>
</feature>
<evidence type="ECO:0000256" key="1">
    <source>
        <dbReference type="SAM" id="MobiDB-lite"/>
    </source>
</evidence>
<dbReference type="InterPro" id="IPR035979">
    <property type="entry name" value="RBD_domain_sf"/>
</dbReference>
<keyword evidence="5" id="KW-1185">Reference proteome</keyword>
<name>A0ABN9T848_9DINO</name>
<proteinExistence type="predicted"/>
<accession>A0ABN9T848</accession>
<evidence type="ECO:0000259" key="3">
    <source>
        <dbReference type="Pfam" id="PF04059"/>
    </source>
</evidence>
<keyword evidence="2" id="KW-0732">Signal</keyword>
<sequence length="360" mass="39894">MQALHKLPFFVLLHATTFTAAVIQHAHVRCRKRRRGHDGHHQEHVPGVRQPSRGRRHLQLVLAPYQFQPVPDQHASEDASSGRAAAADDDDDSSWPDASGGDAESVRTAPSDDSRTTDADFPTGLVGRPPQCVFSDLLQVQGLPCGEKDLCIHGAPKAQTAPTKVGAPQSDPRPPASPGRAVAAVPGAPVQEKAVDHEVTPQGSTVMLKALPSQYTRDMLIELLQSKGFLQEHHCNFLYLPMNFKLSQNVGYAFLNLTCKEETKRFFDVFDGFSDWAVEWDQASTVWWSDTKGLNANIERYRNSPMMRDDVPDIFKPILLSGGKRISFPSPTKQHLPRIRCRKGHGIRVKMSQPDDSFGQ</sequence>
<organism evidence="4 5">
    <name type="scientific">Prorocentrum cordatum</name>
    <dbReference type="NCBI Taxonomy" id="2364126"/>
    <lineage>
        <taxon>Eukaryota</taxon>
        <taxon>Sar</taxon>
        <taxon>Alveolata</taxon>
        <taxon>Dinophyceae</taxon>
        <taxon>Prorocentrales</taxon>
        <taxon>Prorocentraceae</taxon>
        <taxon>Prorocentrum</taxon>
    </lineage>
</organism>
<dbReference type="EMBL" id="CAUYUJ010014442">
    <property type="protein sequence ID" value="CAK0841272.1"/>
    <property type="molecule type" value="Genomic_DNA"/>
</dbReference>
<dbReference type="SUPFAM" id="SSF54928">
    <property type="entry name" value="RNA-binding domain, RBD"/>
    <property type="match status" value="1"/>
</dbReference>
<reference evidence="4" key="1">
    <citation type="submission" date="2023-10" db="EMBL/GenBank/DDBJ databases">
        <authorList>
            <person name="Chen Y."/>
            <person name="Shah S."/>
            <person name="Dougan E. K."/>
            <person name="Thang M."/>
            <person name="Chan C."/>
        </authorList>
    </citation>
    <scope>NUCLEOTIDE SEQUENCE [LARGE SCALE GENOMIC DNA]</scope>
</reference>
<gene>
    <name evidence="4" type="ORF">PCOR1329_LOCUS36524</name>
</gene>
<feature type="region of interest" description="Disordered" evidence="1">
    <location>
        <begin position="159"/>
        <end position="181"/>
    </location>
</feature>
<evidence type="ECO:0000313" key="4">
    <source>
        <dbReference type="EMBL" id="CAK0841272.1"/>
    </source>
</evidence>
<dbReference type="InterPro" id="IPR007201">
    <property type="entry name" value="Mei2-like_Rrm_C"/>
</dbReference>
<dbReference type="Pfam" id="PF04059">
    <property type="entry name" value="RRM_2"/>
    <property type="match status" value="1"/>
</dbReference>
<feature type="region of interest" description="Disordered" evidence="1">
    <location>
        <begin position="66"/>
        <end position="126"/>
    </location>
</feature>
<evidence type="ECO:0000256" key="2">
    <source>
        <dbReference type="SAM" id="SignalP"/>
    </source>
</evidence>
<protein>
    <recommendedName>
        <fullName evidence="3">Mei2-like C-terminal RNA recognition motif domain-containing protein</fullName>
    </recommendedName>
</protein>
<evidence type="ECO:0000313" key="5">
    <source>
        <dbReference type="Proteomes" id="UP001189429"/>
    </source>
</evidence>
<feature type="domain" description="Mei2-like C-terminal RNA recognition motif" evidence="3">
    <location>
        <begin position="204"/>
        <end position="300"/>
    </location>
</feature>
<feature type="signal peptide" evidence="2">
    <location>
        <begin position="1"/>
        <end position="21"/>
    </location>
</feature>
<feature type="chain" id="PRO_5046850403" description="Mei2-like C-terminal RNA recognition motif domain-containing protein" evidence="2">
    <location>
        <begin position="22"/>
        <end position="360"/>
    </location>
</feature>
<dbReference type="Proteomes" id="UP001189429">
    <property type="component" value="Unassembled WGS sequence"/>
</dbReference>
<comment type="caution">
    <text evidence="4">The sequence shown here is derived from an EMBL/GenBank/DDBJ whole genome shotgun (WGS) entry which is preliminary data.</text>
</comment>